<dbReference type="Pfam" id="PF04500">
    <property type="entry name" value="FLYWCH"/>
    <property type="match status" value="1"/>
</dbReference>
<name>A0ABD2JAK5_HETSC</name>
<dbReference type="Gene3D" id="2.20.25.240">
    <property type="match status" value="1"/>
</dbReference>
<dbReference type="EMBL" id="JBICCN010000176">
    <property type="protein sequence ID" value="KAL3087645.1"/>
    <property type="molecule type" value="Genomic_DNA"/>
</dbReference>
<evidence type="ECO:0000313" key="9">
    <source>
        <dbReference type="EMBL" id="KAL3087649.1"/>
    </source>
</evidence>
<sequence length="141" mass="15891">MASKIETKKQQVKLPHGGHLYTFDKMSLDGTTKFWRCEFKNSVNKCKGRIWTDLNNHFIRLATPHTCPANASNVEAQRVKTTIKVRASTTLEQPSVIRSEALQNVPSPAAVLVTKKAANSFFSQSFIVWARIIWTLCGQNE</sequence>
<evidence type="ECO:0000256" key="1">
    <source>
        <dbReference type="ARBA" id="ARBA00022723"/>
    </source>
</evidence>
<dbReference type="EMBL" id="JBICCN010000176">
    <property type="protein sequence ID" value="KAL3087649.1"/>
    <property type="molecule type" value="Genomic_DNA"/>
</dbReference>
<gene>
    <name evidence="5" type="ORF">niasHS_009846</name>
    <name evidence="6" type="ORF">niasHS_009851</name>
    <name evidence="7" type="ORF">niasHS_009853</name>
    <name evidence="8" type="ORF">niasHS_009855</name>
    <name evidence="9" type="ORF">niasHS_009857</name>
</gene>
<evidence type="ECO:0000313" key="7">
    <source>
        <dbReference type="EMBL" id="KAL3087645.1"/>
    </source>
</evidence>
<keyword evidence="1" id="KW-0479">Metal-binding</keyword>
<feature type="domain" description="FLYWCH-type" evidence="4">
    <location>
        <begin position="5"/>
        <end position="66"/>
    </location>
</feature>
<evidence type="ECO:0000313" key="10">
    <source>
        <dbReference type="Proteomes" id="UP001620645"/>
    </source>
</evidence>
<reference evidence="9 10" key="1">
    <citation type="submission" date="2024-10" db="EMBL/GenBank/DDBJ databases">
        <authorList>
            <person name="Kim D."/>
        </authorList>
    </citation>
    <scope>NUCLEOTIDE SEQUENCE [LARGE SCALE GENOMIC DNA]</scope>
    <source>
        <strain evidence="9">Taebaek</strain>
    </source>
</reference>
<evidence type="ECO:0000256" key="3">
    <source>
        <dbReference type="ARBA" id="ARBA00022833"/>
    </source>
</evidence>
<keyword evidence="3" id="KW-0862">Zinc</keyword>
<keyword evidence="2" id="KW-0863">Zinc-finger</keyword>
<evidence type="ECO:0000256" key="2">
    <source>
        <dbReference type="ARBA" id="ARBA00022771"/>
    </source>
</evidence>
<evidence type="ECO:0000313" key="8">
    <source>
        <dbReference type="EMBL" id="KAL3087647.1"/>
    </source>
</evidence>
<dbReference type="InterPro" id="IPR007588">
    <property type="entry name" value="Znf_FLYWCH"/>
</dbReference>
<dbReference type="EMBL" id="JBICCN010000176">
    <property type="protein sequence ID" value="KAL3087647.1"/>
    <property type="molecule type" value="Genomic_DNA"/>
</dbReference>
<comment type="caution">
    <text evidence="9">The sequence shown here is derived from an EMBL/GenBank/DDBJ whole genome shotgun (WGS) entry which is preliminary data.</text>
</comment>
<evidence type="ECO:0000313" key="5">
    <source>
        <dbReference type="EMBL" id="KAL3087638.1"/>
    </source>
</evidence>
<evidence type="ECO:0000313" key="6">
    <source>
        <dbReference type="EMBL" id="KAL3087643.1"/>
    </source>
</evidence>
<dbReference type="GO" id="GO:0008270">
    <property type="term" value="F:zinc ion binding"/>
    <property type="evidence" value="ECO:0007669"/>
    <property type="project" value="UniProtKB-KW"/>
</dbReference>
<accession>A0ABD2JAK5</accession>
<protein>
    <recommendedName>
        <fullName evidence="4">FLYWCH-type domain-containing protein</fullName>
    </recommendedName>
</protein>
<keyword evidence="10" id="KW-1185">Reference proteome</keyword>
<organism evidence="9 10">
    <name type="scientific">Heterodera schachtii</name>
    <name type="common">Sugarbeet cyst nematode worm</name>
    <name type="synonym">Tylenchus schachtii</name>
    <dbReference type="NCBI Taxonomy" id="97005"/>
    <lineage>
        <taxon>Eukaryota</taxon>
        <taxon>Metazoa</taxon>
        <taxon>Ecdysozoa</taxon>
        <taxon>Nematoda</taxon>
        <taxon>Chromadorea</taxon>
        <taxon>Rhabditida</taxon>
        <taxon>Tylenchina</taxon>
        <taxon>Tylenchomorpha</taxon>
        <taxon>Tylenchoidea</taxon>
        <taxon>Heteroderidae</taxon>
        <taxon>Heteroderinae</taxon>
        <taxon>Heterodera</taxon>
    </lineage>
</organism>
<dbReference type="Proteomes" id="UP001620645">
    <property type="component" value="Unassembled WGS sequence"/>
</dbReference>
<dbReference type="EMBL" id="JBICCN010000176">
    <property type="protein sequence ID" value="KAL3087643.1"/>
    <property type="molecule type" value="Genomic_DNA"/>
</dbReference>
<dbReference type="EMBL" id="JBICCN010000176">
    <property type="protein sequence ID" value="KAL3087638.1"/>
    <property type="molecule type" value="Genomic_DNA"/>
</dbReference>
<dbReference type="AlphaFoldDB" id="A0ABD2JAK5"/>
<proteinExistence type="predicted"/>
<evidence type="ECO:0000259" key="4">
    <source>
        <dbReference type="Pfam" id="PF04500"/>
    </source>
</evidence>